<protein>
    <submittedName>
        <fullName evidence="3">DNA repair-scaffolding protein</fullName>
    </submittedName>
</protein>
<feature type="domain" description="DUF4503" evidence="2">
    <location>
        <begin position="595"/>
        <end position="918"/>
    </location>
</feature>
<gene>
    <name evidence="3" type="ORF">Bpfe_020780</name>
</gene>
<evidence type="ECO:0000259" key="2">
    <source>
        <dbReference type="Pfam" id="PF14951"/>
    </source>
</evidence>
<dbReference type="GO" id="GO:0070202">
    <property type="term" value="P:regulation of establishment of protein localization to chromosome"/>
    <property type="evidence" value="ECO:0007669"/>
    <property type="project" value="TreeGrafter"/>
</dbReference>
<dbReference type="Gene3D" id="2.40.50.140">
    <property type="entry name" value="Nucleic acid-binding proteins"/>
    <property type="match status" value="1"/>
</dbReference>
<dbReference type="PANTHER" id="PTHR34347">
    <property type="entry name" value="DNA REPAIR-SCAFFOLDING PROTEIN SPIDR"/>
    <property type="match status" value="1"/>
</dbReference>
<dbReference type="GO" id="GO:0000228">
    <property type="term" value="C:nuclear chromosome"/>
    <property type="evidence" value="ECO:0007669"/>
    <property type="project" value="TreeGrafter"/>
</dbReference>
<dbReference type="PANTHER" id="PTHR34347:SF1">
    <property type="entry name" value="DNA REPAIR-SCAFFOLDING PROTEIN"/>
    <property type="match status" value="1"/>
</dbReference>
<reference evidence="3" key="1">
    <citation type="journal article" date="2023" name="PLoS Negl. Trop. Dis.">
        <title>A genome sequence for Biomphalaria pfeifferi, the major vector snail for the human-infecting parasite Schistosoma mansoni.</title>
        <authorList>
            <person name="Bu L."/>
            <person name="Lu L."/>
            <person name="Laidemitt M.R."/>
            <person name="Zhang S.M."/>
            <person name="Mutuku M."/>
            <person name="Mkoji G."/>
            <person name="Steinauer M."/>
            <person name="Loker E.S."/>
        </authorList>
    </citation>
    <scope>NUCLEOTIDE SEQUENCE</scope>
    <source>
        <strain evidence="3">KasaAsao</strain>
    </source>
</reference>
<sequence length="939" mass="105932">MTHSAWLHCKDGFVGVDKYQWLMQDYSTTSNKQEDNNTIETQIEIKTVKTPDRPCKVSKRKRSRLHVQTRNIHKNIYATNHEQFHQTHLVPQFQVDNQSDCPLVNDIEWSSSSSDEDKATNVVISKKKINDKRRCISHSQFNSSKSKDLHSFDPIKIDLIATPSTDSNQRAIANLSDICNEENKVSQFNQHFESKTQDFESSLGLLHHDSPISKHKEFIVGSVRKHKPKICFQHKPKVDLELMGTISDVSSGSDYDSEKNVQLYIDHSKRKECVEHLSDTESAKIDPTGISSSSSPQAETIRASDWILAGQKQKTPVKIDPLDTVQGQDSTKKKKKYPKDTLAGRLCQLINWEKSSVRFWYHSVGAGIADVTKKKSTTLKILKLVNEVSVYLGHCLVITTQELCQAIFSKQTVEKLILKPGVIVSIFPPWQELNESDGSKTILCTNYVNVISSLEQTDISDICEEMNNRLTLHLKWSCPCTAGLSISCTVCPASKHPVIPNLHIMEASACCPSVRLHSVLEPLFGSQSKRTLLESIERTESEWACLPSFEAKVLRLLRHTEIKTKTLRHQLLLEDAAGTMMLVTVPDNYSALENLYKIERKLCTFKGLCLVSRTNKDKQSDLFSLIDLVWTQVAPHSSDQSQSKQSVMSVSRSPNFAYLLATPVGRNFTFSLNRSCEDFENLKLVRLRDIQKLTRNSRISFLAKIIAGGMKPGCIHKVYVFDDFVNNDTTTLLCLEVSTGCVLDRTLSIALFRDVWYEHGMLTADNMTTILSSTSCQSWNINIHSSEWERVNQSTLHLPKVSSDSLPGSLVTVQGTITSVDDSNAYSWDECDFCASDRLVTLSDTGSIWCKECNRKVELPVVKMKMEVFVQAGNLNATVKIDLSQRTIQSLLPRQVEEGYDLGQVINQHVNCPVCLVQEPKPDSQMKQAKLSLLELNYF</sequence>
<accession>A0AAD8F4J2</accession>
<reference evidence="3" key="2">
    <citation type="submission" date="2023-04" db="EMBL/GenBank/DDBJ databases">
        <authorList>
            <person name="Bu L."/>
            <person name="Lu L."/>
            <person name="Laidemitt M.R."/>
            <person name="Zhang S.M."/>
            <person name="Mutuku M."/>
            <person name="Mkoji G."/>
            <person name="Steinauer M."/>
            <person name="Loker E.S."/>
        </authorList>
    </citation>
    <scope>NUCLEOTIDE SEQUENCE</scope>
    <source>
        <strain evidence="3">KasaAsao</strain>
        <tissue evidence="3">Whole Snail</tissue>
    </source>
</reference>
<dbReference type="Proteomes" id="UP001233172">
    <property type="component" value="Unassembled WGS sequence"/>
</dbReference>
<name>A0AAD8F4J2_BIOPF</name>
<dbReference type="AlphaFoldDB" id="A0AAD8F4J2"/>
<keyword evidence="4" id="KW-1185">Reference proteome</keyword>
<dbReference type="InterPro" id="IPR028026">
    <property type="entry name" value="DUF4502"/>
</dbReference>
<evidence type="ECO:0000259" key="1">
    <source>
        <dbReference type="Pfam" id="PF14950"/>
    </source>
</evidence>
<dbReference type="GO" id="GO:0000724">
    <property type="term" value="P:double-strand break repair via homologous recombination"/>
    <property type="evidence" value="ECO:0007669"/>
    <property type="project" value="TreeGrafter"/>
</dbReference>
<comment type="caution">
    <text evidence="3">The sequence shown here is derived from an EMBL/GenBank/DDBJ whole genome shotgun (WGS) entry which is preliminary data.</text>
</comment>
<organism evidence="3 4">
    <name type="scientific">Biomphalaria pfeifferi</name>
    <name type="common">Bloodfluke planorb</name>
    <name type="synonym">Freshwater snail</name>
    <dbReference type="NCBI Taxonomy" id="112525"/>
    <lineage>
        <taxon>Eukaryota</taxon>
        <taxon>Metazoa</taxon>
        <taxon>Spiralia</taxon>
        <taxon>Lophotrochozoa</taxon>
        <taxon>Mollusca</taxon>
        <taxon>Gastropoda</taxon>
        <taxon>Heterobranchia</taxon>
        <taxon>Euthyneura</taxon>
        <taxon>Panpulmonata</taxon>
        <taxon>Hygrophila</taxon>
        <taxon>Lymnaeoidea</taxon>
        <taxon>Planorbidae</taxon>
        <taxon>Biomphalaria</taxon>
    </lineage>
</organism>
<dbReference type="Pfam" id="PF14951">
    <property type="entry name" value="DUF4503"/>
    <property type="match status" value="1"/>
</dbReference>
<dbReference type="InterPro" id="IPR028032">
    <property type="entry name" value="DUF4503"/>
</dbReference>
<feature type="domain" description="DUF4502" evidence="1">
    <location>
        <begin position="97"/>
        <end position="433"/>
    </location>
</feature>
<dbReference type="InterPro" id="IPR012340">
    <property type="entry name" value="NA-bd_OB-fold"/>
</dbReference>
<evidence type="ECO:0000313" key="4">
    <source>
        <dbReference type="Proteomes" id="UP001233172"/>
    </source>
</evidence>
<dbReference type="InterPro" id="IPR053054">
    <property type="entry name" value="DNA_repair-scaffolding"/>
</dbReference>
<dbReference type="Pfam" id="PF14950">
    <property type="entry name" value="DUF4502"/>
    <property type="match status" value="1"/>
</dbReference>
<proteinExistence type="predicted"/>
<dbReference type="GO" id="GO:0005654">
    <property type="term" value="C:nucleoplasm"/>
    <property type="evidence" value="ECO:0007669"/>
    <property type="project" value="TreeGrafter"/>
</dbReference>
<evidence type="ECO:0000313" key="3">
    <source>
        <dbReference type="EMBL" id="KAK0049759.1"/>
    </source>
</evidence>
<dbReference type="EMBL" id="JASAOG010000122">
    <property type="protein sequence ID" value="KAK0049759.1"/>
    <property type="molecule type" value="Genomic_DNA"/>
</dbReference>